<accession>A0A835F5S0</accession>
<gene>
    <name evidence="2" type="ORF">HU200_018089</name>
</gene>
<dbReference type="AlphaFoldDB" id="A0A835F5S0"/>
<organism evidence="2 3">
    <name type="scientific">Digitaria exilis</name>
    <dbReference type="NCBI Taxonomy" id="1010633"/>
    <lineage>
        <taxon>Eukaryota</taxon>
        <taxon>Viridiplantae</taxon>
        <taxon>Streptophyta</taxon>
        <taxon>Embryophyta</taxon>
        <taxon>Tracheophyta</taxon>
        <taxon>Spermatophyta</taxon>
        <taxon>Magnoliopsida</taxon>
        <taxon>Liliopsida</taxon>
        <taxon>Poales</taxon>
        <taxon>Poaceae</taxon>
        <taxon>PACMAD clade</taxon>
        <taxon>Panicoideae</taxon>
        <taxon>Panicodae</taxon>
        <taxon>Paniceae</taxon>
        <taxon>Anthephorinae</taxon>
        <taxon>Digitaria</taxon>
    </lineage>
</organism>
<reference evidence="2" key="1">
    <citation type="submission" date="2020-07" db="EMBL/GenBank/DDBJ databases">
        <title>Genome sequence and genetic diversity analysis of an under-domesticated orphan crop, white fonio (Digitaria exilis).</title>
        <authorList>
            <person name="Bennetzen J.L."/>
            <person name="Chen S."/>
            <person name="Ma X."/>
            <person name="Wang X."/>
            <person name="Yssel A.E.J."/>
            <person name="Chaluvadi S.R."/>
            <person name="Johnson M."/>
            <person name="Gangashetty P."/>
            <person name="Hamidou F."/>
            <person name="Sanogo M.D."/>
            <person name="Zwaenepoel A."/>
            <person name="Wallace J."/>
            <person name="Van De Peer Y."/>
            <person name="Van Deynze A."/>
        </authorList>
    </citation>
    <scope>NUCLEOTIDE SEQUENCE</scope>
    <source>
        <tissue evidence="2">Leaves</tissue>
    </source>
</reference>
<feature type="signal peptide" evidence="1">
    <location>
        <begin position="1"/>
        <end position="25"/>
    </location>
</feature>
<evidence type="ECO:0000313" key="2">
    <source>
        <dbReference type="EMBL" id="KAF8728809.1"/>
    </source>
</evidence>
<name>A0A835F5S0_9POAL</name>
<evidence type="ECO:0000256" key="1">
    <source>
        <dbReference type="SAM" id="SignalP"/>
    </source>
</evidence>
<protein>
    <submittedName>
        <fullName evidence="2">Uncharacterized protein</fullName>
    </submittedName>
</protein>
<keyword evidence="1" id="KW-0732">Signal</keyword>
<keyword evidence="3" id="KW-1185">Reference proteome</keyword>
<comment type="caution">
    <text evidence="2">The sequence shown here is derived from an EMBL/GenBank/DDBJ whole genome shotgun (WGS) entry which is preliminary data.</text>
</comment>
<evidence type="ECO:0000313" key="3">
    <source>
        <dbReference type="Proteomes" id="UP000636709"/>
    </source>
</evidence>
<sequence>MSPSGRNLSAIHLLVVVLLITMAAGGTYTRRSDPRLNNHPIDISIIPTGSQSAGHCRLAQRAAEPASQAASTSCRSAGRVARLGRVPTNSSTCLRNCSSGYH</sequence>
<proteinExistence type="predicted"/>
<feature type="chain" id="PRO_5033066386" evidence="1">
    <location>
        <begin position="26"/>
        <end position="102"/>
    </location>
</feature>
<dbReference type="EMBL" id="JACEFO010001626">
    <property type="protein sequence ID" value="KAF8728809.1"/>
    <property type="molecule type" value="Genomic_DNA"/>
</dbReference>
<dbReference type="Proteomes" id="UP000636709">
    <property type="component" value="Unassembled WGS sequence"/>
</dbReference>